<reference evidence="1 2" key="1">
    <citation type="submission" date="2017-09" db="EMBL/GenBank/DDBJ databases">
        <title>Comparative genomics of rhizobia isolated from Phaseolus vulgaris in China.</title>
        <authorList>
            <person name="Tong W."/>
        </authorList>
    </citation>
    <scope>NUCLEOTIDE SEQUENCE [LARGE SCALE GENOMIC DNA]</scope>
    <source>
        <strain evidence="1 2">PCH1</strain>
    </source>
</reference>
<evidence type="ECO:0000313" key="1">
    <source>
        <dbReference type="EMBL" id="PDT43925.1"/>
    </source>
</evidence>
<evidence type="ECO:0008006" key="3">
    <source>
        <dbReference type="Google" id="ProtNLM"/>
    </source>
</evidence>
<accession>A0A2A6LNJ8</accession>
<comment type="caution">
    <text evidence="1">The sequence shown here is derived from an EMBL/GenBank/DDBJ whole genome shotgun (WGS) entry which is preliminary data.</text>
</comment>
<dbReference type="Proteomes" id="UP000220353">
    <property type="component" value="Unassembled WGS sequence"/>
</dbReference>
<dbReference type="Gene3D" id="3.40.50.1000">
    <property type="entry name" value="HAD superfamily/HAD-like"/>
    <property type="match status" value="1"/>
</dbReference>
<gene>
    <name evidence="1" type="ORF">CO661_32305</name>
</gene>
<proteinExistence type="predicted"/>
<protein>
    <recommendedName>
        <fullName evidence="3">HAD family hydrolase</fullName>
    </recommendedName>
</protein>
<dbReference type="InterPro" id="IPR036412">
    <property type="entry name" value="HAD-like_sf"/>
</dbReference>
<organism evidence="1 2">
    <name type="scientific">Rhizobium fredii</name>
    <name type="common">Sinorhizobium fredii</name>
    <dbReference type="NCBI Taxonomy" id="380"/>
    <lineage>
        <taxon>Bacteria</taxon>
        <taxon>Pseudomonadati</taxon>
        <taxon>Pseudomonadota</taxon>
        <taxon>Alphaproteobacteria</taxon>
        <taxon>Hyphomicrobiales</taxon>
        <taxon>Rhizobiaceae</taxon>
        <taxon>Sinorhizobium/Ensifer group</taxon>
        <taxon>Sinorhizobium</taxon>
    </lineage>
</organism>
<dbReference type="AlphaFoldDB" id="A0A2A6LNJ8"/>
<name>A0A2A6LNJ8_RHIFR</name>
<dbReference type="InterPro" id="IPR023214">
    <property type="entry name" value="HAD_sf"/>
</dbReference>
<dbReference type="SUPFAM" id="SSF56784">
    <property type="entry name" value="HAD-like"/>
    <property type="match status" value="1"/>
</dbReference>
<dbReference type="EMBL" id="NWTC01000051">
    <property type="protein sequence ID" value="PDT43925.1"/>
    <property type="molecule type" value="Genomic_DNA"/>
</dbReference>
<sequence>MQTEEIAYVGDRLDNDVLPARQAGPFTVFLIRGPWGFVHAQRPEASQANAKITGLKDLVAVLADRCKDRLVPSPRKICFQH</sequence>
<evidence type="ECO:0000313" key="2">
    <source>
        <dbReference type="Proteomes" id="UP000220353"/>
    </source>
</evidence>